<protein>
    <recommendedName>
        <fullName evidence="5">BED-type domain-containing protein</fullName>
    </recommendedName>
</protein>
<keyword evidence="3" id="KW-0862">Zinc</keyword>
<dbReference type="Pfam" id="PF26215">
    <property type="entry name" value="HTH_animal"/>
    <property type="match status" value="1"/>
</dbReference>
<dbReference type="PROSITE" id="PS50808">
    <property type="entry name" value="ZF_BED"/>
    <property type="match status" value="1"/>
</dbReference>
<feature type="domain" description="BED-type" evidence="5">
    <location>
        <begin position="194"/>
        <end position="252"/>
    </location>
</feature>
<dbReference type="GO" id="GO:0008270">
    <property type="term" value="F:zinc ion binding"/>
    <property type="evidence" value="ECO:0007669"/>
    <property type="project" value="UniProtKB-KW"/>
</dbReference>
<dbReference type="InterPro" id="IPR058912">
    <property type="entry name" value="HTH_animal"/>
</dbReference>
<dbReference type="InterPro" id="IPR003656">
    <property type="entry name" value="Znf_BED"/>
</dbReference>
<dbReference type="Proteomes" id="UP001431783">
    <property type="component" value="Unassembled WGS sequence"/>
</dbReference>
<evidence type="ECO:0000313" key="7">
    <source>
        <dbReference type="Proteomes" id="UP001431783"/>
    </source>
</evidence>
<keyword evidence="1" id="KW-0479">Metal-binding</keyword>
<evidence type="ECO:0000259" key="5">
    <source>
        <dbReference type="PROSITE" id="PS50808"/>
    </source>
</evidence>
<dbReference type="Pfam" id="PF02892">
    <property type="entry name" value="zf-BED"/>
    <property type="match status" value="1"/>
</dbReference>
<proteinExistence type="predicted"/>
<dbReference type="SMART" id="SM00614">
    <property type="entry name" value="ZnF_BED"/>
    <property type="match status" value="1"/>
</dbReference>
<evidence type="ECO:0000256" key="1">
    <source>
        <dbReference type="ARBA" id="ARBA00022723"/>
    </source>
</evidence>
<gene>
    <name evidence="6" type="ORF">WA026_022968</name>
</gene>
<reference evidence="6 7" key="1">
    <citation type="submission" date="2023-03" db="EMBL/GenBank/DDBJ databases">
        <title>Genome insight into feeding habits of ladybird beetles.</title>
        <authorList>
            <person name="Li H.-S."/>
            <person name="Huang Y.-H."/>
            <person name="Pang H."/>
        </authorList>
    </citation>
    <scope>NUCLEOTIDE SEQUENCE [LARGE SCALE GENOMIC DNA]</scope>
    <source>
        <strain evidence="6">SYSU_2023b</strain>
        <tissue evidence="6">Whole body</tissue>
    </source>
</reference>
<keyword evidence="2 4" id="KW-0863">Zinc-finger</keyword>
<evidence type="ECO:0000256" key="3">
    <source>
        <dbReference type="ARBA" id="ARBA00022833"/>
    </source>
</evidence>
<evidence type="ECO:0000256" key="4">
    <source>
        <dbReference type="PROSITE-ProRule" id="PRU00027"/>
    </source>
</evidence>
<dbReference type="SUPFAM" id="SSF57667">
    <property type="entry name" value="beta-beta-alpha zinc fingers"/>
    <property type="match status" value="1"/>
</dbReference>
<accession>A0AAW1TY77</accession>
<evidence type="ECO:0000313" key="6">
    <source>
        <dbReference type="EMBL" id="KAK9873555.1"/>
    </source>
</evidence>
<name>A0AAW1TY77_9CUCU</name>
<dbReference type="EMBL" id="JARQZJ010000021">
    <property type="protein sequence ID" value="KAK9873555.1"/>
    <property type="molecule type" value="Genomic_DNA"/>
</dbReference>
<dbReference type="InterPro" id="IPR036236">
    <property type="entry name" value="Znf_C2H2_sf"/>
</dbReference>
<dbReference type="AlphaFoldDB" id="A0AAW1TY77"/>
<comment type="caution">
    <text evidence="6">The sequence shown here is derived from an EMBL/GenBank/DDBJ whole genome shotgun (WGS) entry which is preliminary data.</text>
</comment>
<dbReference type="GO" id="GO:0003677">
    <property type="term" value="F:DNA binding"/>
    <property type="evidence" value="ECO:0007669"/>
    <property type="project" value="InterPro"/>
</dbReference>
<evidence type="ECO:0000256" key="2">
    <source>
        <dbReference type="ARBA" id="ARBA00022771"/>
    </source>
</evidence>
<keyword evidence="7" id="KW-1185">Reference proteome</keyword>
<sequence length="317" mass="36377">MKERVTRISDGSFHQKNLQILKKLLLDNSYPIKLINKNLFSTSSTLKNNGMLGQISDREWLDSDAALSQHHITQGSSVVDFRITQEPDDSQHYNGLPVMQETKDNENMNDVGLIESGHLEEHGEEHIIYTSLPYLKNMTPRLTRLFNNAVKMKIANSFGFCQNWPKLLPKPKLILEVVVHARITSFLASKMSQKEKNPIWQYFDRSITDTSKAVCKICSKSYSLGSHEPKKQTLHGLKLHLSKFHDKEYRQVLKRLSELNHFKNEAKLKRTYLSVSLQQSSSDQSPLVQTIIPNLISKPKVVLWSDDHEITKGLTKL</sequence>
<organism evidence="6 7">
    <name type="scientific">Henosepilachna vigintioctopunctata</name>
    <dbReference type="NCBI Taxonomy" id="420089"/>
    <lineage>
        <taxon>Eukaryota</taxon>
        <taxon>Metazoa</taxon>
        <taxon>Ecdysozoa</taxon>
        <taxon>Arthropoda</taxon>
        <taxon>Hexapoda</taxon>
        <taxon>Insecta</taxon>
        <taxon>Pterygota</taxon>
        <taxon>Neoptera</taxon>
        <taxon>Endopterygota</taxon>
        <taxon>Coleoptera</taxon>
        <taxon>Polyphaga</taxon>
        <taxon>Cucujiformia</taxon>
        <taxon>Coccinelloidea</taxon>
        <taxon>Coccinellidae</taxon>
        <taxon>Epilachninae</taxon>
        <taxon>Epilachnini</taxon>
        <taxon>Henosepilachna</taxon>
    </lineage>
</organism>